<dbReference type="OMA" id="CICRIAQ"/>
<dbReference type="Proteomes" id="UP000887568">
    <property type="component" value="Unplaced"/>
</dbReference>
<evidence type="ECO:0000256" key="1">
    <source>
        <dbReference type="SAM" id="MobiDB-lite"/>
    </source>
</evidence>
<dbReference type="InterPro" id="IPR004244">
    <property type="entry name" value="Transposase_22"/>
</dbReference>
<dbReference type="GeneID" id="119732469"/>
<dbReference type="PANTHER" id="PTHR11505">
    <property type="entry name" value="L1 TRANSPOSABLE ELEMENT-RELATED"/>
    <property type="match status" value="1"/>
</dbReference>
<dbReference type="AlphaFoldDB" id="A0A914AEJ7"/>
<organism evidence="2 3">
    <name type="scientific">Patiria miniata</name>
    <name type="common">Bat star</name>
    <name type="synonym">Asterina miniata</name>
    <dbReference type="NCBI Taxonomy" id="46514"/>
    <lineage>
        <taxon>Eukaryota</taxon>
        <taxon>Metazoa</taxon>
        <taxon>Echinodermata</taxon>
        <taxon>Eleutherozoa</taxon>
        <taxon>Asterozoa</taxon>
        <taxon>Asteroidea</taxon>
        <taxon>Valvatacea</taxon>
        <taxon>Valvatida</taxon>
        <taxon>Asterinidae</taxon>
        <taxon>Patiria</taxon>
    </lineage>
</organism>
<keyword evidence="3" id="KW-1185">Reference proteome</keyword>
<dbReference type="OrthoDB" id="5989408at2759"/>
<name>A0A914AEJ7_PATMI</name>
<sequence length="296" mass="33724">MTDSPDVSKSTRSGRKRGKNDQPSPAPPATGGEIQDGCQFCRDALSDVNNKLDKILQSLDNMGVRLSTLEASYQQTNHRVDINSKEIDDLKTSVEMVEGNCRSLKDLIDNRSQCNHLEFNKLDDQIDDLQNRNRRNNIVIHGIPESAGNGQSCEEFIGKFLADHMKLDGGSEIEIERAHRTPGHRPPSTGPNQRQRPRLIHCKLLRYTDRQHIIKNAARHLKNNPFQGSNIFISDDVTQRIREQRRRLREQHLQSIRQDSRVQFAYIPMSVPAVISYKLKSGSFKTFRMGQSNLIS</sequence>
<evidence type="ECO:0000313" key="3">
    <source>
        <dbReference type="Proteomes" id="UP000887568"/>
    </source>
</evidence>
<feature type="region of interest" description="Disordered" evidence="1">
    <location>
        <begin position="177"/>
        <end position="196"/>
    </location>
</feature>
<evidence type="ECO:0008006" key="4">
    <source>
        <dbReference type="Google" id="ProtNLM"/>
    </source>
</evidence>
<protein>
    <recommendedName>
        <fullName evidence="4">L1 transposable element RRM domain-containing protein</fullName>
    </recommendedName>
</protein>
<accession>A0A914AEJ7</accession>
<evidence type="ECO:0000313" key="2">
    <source>
        <dbReference type="EnsemblMetazoa" id="XP_038061921.1"/>
    </source>
</evidence>
<dbReference type="Gene3D" id="3.30.70.1820">
    <property type="entry name" value="L1 transposable element, RRM domain"/>
    <property type="match status" value="1"/>
</dbReference>
<dbReference type="EnsemblMetazoa" id="XM_038205993.1">
    <property type="protein sequence ID" value="XP_038061921.1"/>
    <property type="gene ID" value="LOC119732469"/>
</dbReference>
<feature type="compositionally biased region" description="Polar residues" evidence="1">
    <location>
        <begin position="1"/>
        <end position="11"/>
    </location>
</feature>
<feature type="region of interest" description="Disordered" evidence="1">
    <location>
        <begin position="1"/>
        <end position="35"/>
    </location>
</feature>
<proteinExistence type="predicted"/>
<dbReference type="RefSeq" id="XP_038061921.1">
    <property type="nucleotide sequence ID" value="XM_038205993.1"/>
</dbReference>
<reference evidence="2" key="1">
    <citation type="submission" date="2022-11" db="UniProtKB">
        <authorList>
            <consortium name="EnsemblMetazoa"/>
        </authorList>
    </citation>
    <scope>IDENTIFICATION</scope>
</reference>